<evidence type="ECO:0000313" key="1">
    <source>
        <dbReference type="EMBL" id="OFI47779.1"/>
    </source>
</evidence>
<dbReference type="RefSeq" id="WP_070787177.1">
    <property type="nucleotide sequence ID" value="NZ_MKIQ01000003.1"/>
</dbReference>
<reference evidence="2" key="1">
    <citation type="submission" date="2016-09" db="EMBL/GenBank/DDBJ databases">
        <title>Draft genome sequence of a novel species of the family Streptococcaceae isolated from flowers.</title>
        <authorList>
            <person name="Chuah L.-O."/>
            <person name="Yap K.-P."/>
            <person name="Thong K.L."/>
            <person name="Liong M.T."/>
            <person name="Ahmad R."/>
            <person name="Rusul G."/>
        </authorList>
    </citation>
    <scope>NUCLEOTIDE SEQUENCE [LARGE SCALE GENOMIC DNA]</scope>
    <source>
        <strain evidence="2">HibF3</strain>
    </source>
</reference>
<name>A0A9Q5JHS6_9LACT</name>
<proteinExistence type="predicted"/>
<dbReference type="OrthoDB" id="2190459at2"/>
<evidence type="ECO:0008006" key="3">
    <source>
        <dbReference type="Google" id="ProtNLM"/>
    </source>
</evidence>
<dbReference type="AlphaFoldDB" id="A0A9Q5JHS6"/>
<gene>
    <name evidence="1" type="ORF">BG262_08795</name>
</gene>
<dbReference type="EMBL" id="MKIQ01000003">
    <property type="protein sequence ID" value="OFI47779.1"/>
    <property type="molecule type" value="Genomic_DNA"/>
</dbReference>
<sequence>MEKLFENKTVISADIDEVKNFLASSNISQWAYDISRVTECGDDLLELKRPKKTFNGREILNITDGGNEVFYDIKGDKLDYKIKFELTSIGNSTLINEIFYVESRKSFMIILKIMKPIIKIEFMKNLDTLAYILDT</sequence>
<keyword evidence="2" id="KW-1185">Reference proteome</keyword>
<evidence type="ECO:0000313" key="2">
    <source>
        <dbReference type="Proteomes" id="UP000177273"/>
    </source>
</evidence>
<organism evidence="1 2">
    <name type="scientific">Floricoccus penangensis</name>
    <dbReference type="NCBI Taxonomy" id="1859475"/>
    <lineage>
        <taxon>Bacteria</taxon>
        <taxon>Bacillati</taxon>
        <taxon>Bacillota</taxon>
        <taxon>Bacilli</taxon>
        <taxon>Lactobacillales</taxon>
        <taxon>Streptococcaceae</taxon>
        <taxon>Floricoccus</taxon>
    </lineage>
</organism>
<accession>A0A9Q5JHS6</accession>
<comment type="caution">
    <text evidence="1">The sequence shown here is derived from an EMBL/GenBank/DDBJ whole genome shotgun (WGS) entry which is preliminary data.</text>
</comment>
<dbReference type="Proteomes" id="UP000177273">
    <property type="component" value="Unassembled WGS sequence"/>
</dbReference>
<protein>
    <recommendedName>
        <fullName evidence="3">Polyketide cyclase</fullName>
    </recommendedName>
</protein>